<keyword evidence="3 6" id="KW-0732">Signal</keyword>
<keyword evidence="1" id="KW-0134">Cell wall</keyword>
<keyword evidence="4" id="KW-0572">Peptidoglycan-anchor</keyword>
<reference evidence="9" key="1">
    <citation type="journal article" date="2019" name="Int. J. Syst. Evol. Microbiol.">
        <title>The Global Catalogue of Microorganisms (GCM) 10K type strain sequencing project: providing services to taxonomists for standard genome sequencing and annotation.</title>
        <authorList>
            <consortium name="The Broad Institute Genomics Platform"/>
            <consortium name="The Broad Institute Genome Sequencing Center for Infectious Disease"/>
            <person name="Wu L."/>
            <person name="Ma J."/>
        </authorList>
    </citation>
    <scope>NUCLEOTIDE SEQUENCE [LARGE SCALE GENOMIC DNA]</scope>
    <source>
        <strain evidence="9">CCM 9110</strain>
    </source>
</reference>
<dbReference type="NCBIfam" id="TIGR01167">
    <property type="entry name" value="LPXTG_anchor"/>
    <property type="match status" value="1"/>
</dbReference>
<dbReference type="PROSITE" id="PS50847">
    <property type="entry name" value="GRAM_POS_ANCHORING"/>
    <property type="match status" value="1"/>
</dbReference>
<comment type="caution">
    <text evidence="8">The sequence shown here is derived from an EMBL/GenBank/DDBJ whole genome shotgun (WGS) entry which is preliminary data.</text>
</comment>
<evidence type="ECO:0000256" key="3">
    <source>
        <dbReference type="ARBA" id="ARBA00022729"/>
    </source>
</evidence>
<evidence type="ECO:0000256" key="5">
    <source>
        <dbReference type="SAM" id="MobiDB-lite"/>
    </source>
</evidence>
<name>A0ABW4BHP5_9LACO</name>
<evidence type="ECO:0000259" key="7">
    <source>
        <dbReference type="PROSITE" id="PS50847"/>
    </source>
</evidence>
<dbReference type="InterPro" id="IPR019931">
    <property type="entry name" value="LPXTG_anchor"/>
</dbReference>
<sequence length="910" mass="94796">MDKSIKIRFKMYKAGRRWLVAAAAVAAFSVGTALATGQGVNAATTDSTSGTTTAATAPAATADATASTAAQATTAATPEATATPTATTQTPESTPTTDNTTASTPTTATAPTTATTTATPTKTTTAAAPTATAIAVTPQATAKAAAATTTEPAIQQTNTAGDVQPAVDPSNGAITSDTGVTLNAWLSAENADGTTSTTGYNASQGLNQIASTAKNVQLHYEISNTTGSDIANVSAQLYLPPTGQNNVNGTANGPTFTITSTIYDIENQIHQAGYTSNYSEQGNVIWPGHWYDASHFVANFDLQQLSRIWYSIGTLEAGAKLDVVIDLTLNDTPTANTGVSNVSQFAIQDSTTPGSIPTAYYSLTTPTPAPVTIGRGSVSTSIGATGNQATSQFTTEDATDNVAEAQTQVNYADVNDLSASFTIGNPTSAALNIRPVILLPIYNDNNSKWVLDASKVTEATFEDALPGLTVKYSKDGDDGNYMTYAELMAAYPDFTWDQLQSIWIDGPVAANTNYTVNLPMIYTGTKAGLATAGVGQIGVLDYDMTDWSDEDIFSTASLVTYSYGSATSTRTINFVNADGTTAKDPVVQTINYKTVTNDQTGETIYTPQGAYYQYDVPEQAGYTADQTTIAQQAVDATNVAPENTAVTVTYTPKMTYGTATSTRTIHFVDAEGNVLRDPVEQTIAYKTATNAVTGDTIYTPQNAYYQYDVPAIAGYNVDTNQIAQETVKPGTAVADNTDVTVTYTPKMTYGTATSTRTIHFVDASGKELRDPVVQTITYKTVTNAVTGETVYTPQGAYYAYQVPTIAGYHTDATVIAQLAVGASATAPEAIDVAVTYTKDAAVVTPAQPSTKPSVATTTKPATGSKTTTKVAAQAAAKKLPKTGDEANASIALLGSALIALVGVAGYRKRV</sequence>
<evidence type="ECO:0000256" key="6">
    <source>
        <dbReference type="SAM" id="SignalP"/>
    </source>
</evidence>
<evidence type="ECO:0000256" key="4">
    <source>
        <dbReference type="ARBA" id="ARBA00023088"/>
    </source>
</evidence>
<protein>
    <submittedName>
        <fullName evidence="8">KxYKxGKxW signal peptide domain-containing protein</fullName>
    </submittedName>
</protein>
<dbReference type="Pfam" id="PF17966">
    <property type="entry name" value="Muc_B2"/>
    <property type="match status" value="3"/>
</dbReference>
<dbReference type="NCBIfam" id="TIGR03715">
    <property type="entry name" value="KxYKxGKxW"/>
    <property type="match status" value="1"/>
</dbReference>
<evidence type="ECO:0000256" key="1">
    <source>
        <dbReference type="ARBA" id="ARBA00022512"/>
    </source>
</evidence>
<organism evidence="8 9">
    <name type="scientific">Lacticaseibacillus suilingensis</name>
    <dbReference type="NCBI Taxonomy" id="2799577"/>
    <lineage>
        <taxon>Bacteria</taxon>
        <taxon>Bacillati</taxon>
        <taxon>Bacillota</taxon>
        <taxon>Bacilli</taxon>
        <taxon>Lactobacillales</taxon>
        <taxon>Lactobacillaceae</taxon>
        <taxon>Lacticaseibacillus</taxon>
    </lineage>
</organism>
<feature type="signal peptide" evidence="6">
    <location>
        <begin position="1"/>
        <end position="35"/>
    </location>
</feature>
<evidence type="ECO:0000256" key="2">
    <source>
        <dbReference type="ARBA" id="ARBA00022525"/>
    </source>
</evidence>
<evidence type="ECO:0000313" key="8">
    <source>
        <dbReference type="EMBL" id="MFD1399068.1"/>
    </source>
</evidence>
<evidence type="ECO:0000313" key="9">
    <source>
        <dbReference type="Proteomes" id="UP001597199"/>
    </source>
</evidence>
<dbReference type="Pfam" id="PF19258">
    <property type="entry name" value="KxYKxGKxW_sig"/>
    <property type="match status" value="1"/>
</dbReference>
<proteinExistence type="predicted"/>
<feature type="domain" description="Gram-positive cocci surface proteins LPxTG" evidence="7">
    <location>
        <begin position="879"/>
        <end position="910"/>
    </location>
</feature>
<keyword evidence="2" id="KW-0964">Secreted</keyword>
<dbReference type="InterPro" id="IPR041495">
    <property type="entry name" value="Mub_B2"/>
</dbReference>
<dbReference type="EMBL" id="JBHTOA010000030">
    <property type="protein sequence ID" value="MFD1399068.1"/>
    <property type="molecule type" value="Genomic_DNA"/>
</dbReference>
<dbReference type="Gene3D" id="2.60.40.4300">
    <property type="match status" value="3"/>
</dbReference>
<accession>A0ABW4BHP5</accession>
<feature type="region of interest" description="Disordered" evidence="5">
    <location>
        <begin position="65"/>
        <end position="130"/>
    </location>
</feature>
<feature type="chain" id="PRO_5047108756" evidence="6">
    <location>
        <begin position="36"/>
        <end position="910"/>
    </location>
</feature>
<dbReference type="Pfam" id="PF00746">
    <property type="entry name" value="Gram_pos_anchor"/>
    <property type="match status" value="1"/>
</dbReference>
<dbReference type="Proteomes" id="UP001597199">
    <property type="component" value="Unassembled WGS sequence"/>
</dbReference>
<dbReference type="InterPro" id="IPR022263">
    <property type="entry name" value="KxYKxGKxW"/>
</dbReference>
<gene>
    <name evidence="8" type="ORF">ACFQ41_07075</name>
</gene>
<dbReference type="RefSeq" id="WP_204118251.1">
    <property type="nucleotide sequence ID" value="NZ_BOLV01000003.1"/>
</dbReference>
<keyword evidence="9" id="KW-1185">Reference proteome</keyword>